<dbReference type="InterPro" id="IPR036388">
    <property type="entry name" value="WH-like_DNA-bd_sf"/>
</dbReference>
<gene>
    <name evidence="3" type="ORF">SAMN05443637_102234</name>
</gene>
<dbReference type="PANTHER" id="PTHR45228">
    <property type="entry name" value="CYCLIC DI-GMP PHOSPHODIESTERASE TM_0186-RELATED"/>
    <property type="match status" value="1"/>
</dbReference>
<dbReference type="PROSITE" id="PS50043">
    <property type="entry name" value="HTH_LUXR_2"/>
    <property type="match status" value="1"/>
</dbReference>
<dbReference type="PROSITE" id="PS51832">
    <property type="entry name" value="HD_GYP"/>
    <property type="match status" value="1"/>
</dbReference>
<evidence type="ECO:0000313" key="4">
    <source>
        <dbReference type="Proteomes" id="UP000184363"/>
    </source>
</evidence>
<dbReference type="SUPFAM" id="SSF46894">
    <property type="entry name" value="C-terminal effector domain of the bipartite response regulators"/>
    <property type="match status" value="1"/>
</dbReference>
<dbReference type="Proteomes" id="UP000184363">
    <property type="component" value="Unassembled WGS sequence"/>
</dbReference>
<accession>A0A1M6PF89</accession>
<dbReference type="PANTHER" id="PTHR45228:SF4">
    <property type="entry name" value="LIPOPROTEIN"/>
    <property type="match status" value="1"/>
</dbReference>
<dbReference type="GO" id="GO:0006355">
    <property type="term" value="P:regulation of DNA-templated transcription"/>
    <property type="evidence" value="ECO:0007669"/>
    <property type="project" value="InterPro"/>
</dbReference>
<dbReference type="Gene3D" id="1.10.3210.10">
    <property type="entry name" value="Hypothetical protein af1432"/>
    <property type="match status" value="2"/>
</dbReference>
<evidence type="ECO:0000259" key="2">
    <source>
        <dbReference type="PROSITE" id="PS51832"/>
    </source>
</evidence>
<evidence type="ECO:0000259" key="1">
    <source>
        <dbReference type="PROSITE" id="PS50043"/>
    </source>
</evidence>
<reference evidence="3 4" key="1">
    <citation type="submission" date="2016-11" db="EMBL/GenBank/DDBJ databases">
        <authorList>
            <person name="Jaros S."/>
            <person name="Januszkiewicz K."/>
            <person name="Wedrychowicz H."/>
        </authorList>
    </citation>
    <scope>NUCLEOTIDE SEQUENCE [LARGE SCALE GENOMIC DNA]</scope>
    <source>
        <strain evidence="3 4">DSM 43832</strain>
    </source>
</reference>
<dbReference type="GO" id="GO:0003677">
    <property type="term" value="F:DNA binding"/>
    <property type="evidence" value="ECO:0007669"/>
    <property type="project" value="InterPro"/>
</dbReference>
<dbReference type="STRING" id="1848.SAMN05443637_102234"/>
<dbReference type="InterPro" id="IPR016032">
    <property type="entry name" value="Sig_transdc_resp-reg_C-effctor"/>
</dbReference>
<dbReference type="RefSeq" id="WP_234996932.1">
    <property type="nucleotide sequence ID" value="NZ_FRAP01000002.1"/>
</dbReference>
<dbReference type="Gene3D" id="1.10.10.10">
    <property type="entry name" value="Winged helix-like DNA-binding domain superfamily/Winged helix DNA-binding domain"/>
    <property type="match status" value="1"/>
</dbReference>
<sequence>MPSADRRTTFWVALLAWVGCTADSYELAARFGDDVALRAGTYEVELGSPEMLGFLVRRAATVGGPVHRARSVGSLLATRAAEVRTSMVAHCQVTGQLAARLGFDPAVRECLTQTFARWDGRGEPAGLAGEDIALPVRVVHVADLAEVHHRIGGVDGAVAELLRRRGASLDPDVVDALIDHAEPLLDGLPDESSWAELIAADPAPRPLRNAELDRALEAIADFVDLKSPWFTGRSREIADLAAAAATKLGLPEADVQTVRRAGLLQGLGRTGVPNTIWDKPGPLTELERERMQLHAYYTSRVLRRMPALVDVAEVASMVQERLDGSGYHRGISGSAIPMTARVLAAADCYHALTRPRPHRPARSAAQAALDLRAEAAAGRLAPDAVEAVLVSAGHRAHRASVSPAGLTPREIEVLSLVAQAATSRQVAQQLGISPKTVGNHIERIYQKIGVSTRAGAALFAMEHGLVVRSPAP</sequence>
<name>A0A1M6PF89_PSETH</name>
<keyword evidence="4" id="KW-1185">Reference proteome</keyword>
<dbReference type="CDD" id="cd00077">
    <property type="entry name" value="HDc"/>
    <property type="match status" value="1"/>
</dbReference>
<protein>
    <submittedName>
        <fullName evidence="3">HD domain-containing protein</fullName>
    </submittedName>
</protein>
<organism evidence="3 4">
    <name type="scientific">Pseudonocardia thermophila</name>
    <dbReference type="NCBI Taxonomy" id="1848"/>
    <lineage>
        <taxon>Bacteria</taxon>
        <taxon>Bacillati</taxon>
        <taxon>Actinomycetota</taxon>
        <taxon>Actinomycetes</taxon>
        <taxon>Pseudonocardiales</taxon>
        <taxon>Pseudonocardiaceae</taxon>
        <taxon>Pseudonocardia</taxon>
    </lineage>
</organism>
<dbReference type="Pfam" id="PF13487">
    <property type="entry name" value="HD_5"/>
    <property type="match status" value="1"/>
</dbReference>
<dbReference type="EMBL" id="FRAP01000002">
    <property type="protein sequence ID" value="SHK06567.1"/>
    <property type="molecule type" value="Genomic_DNA"/>
</dbReference>
<dbReference type="InterPro" id="IPR003607">
    <property type="entry name" value="HD/PDEase_dom"/>
</dbReference>
<dbReference type="AlphaFoldDB" id="A0A1M6PF89"/>
<dbReference type="InterPro" id="IPR000792">
    <property type="entry name" value="Tscrpt_reg_LuxR_C"/>
</dbReference>
<dbReference type="Pfam" id="PF00196">
    <property type="entry name" value="GerE"/>
    <property type="match status" value="1"/>
</dbReference>
<evidence type="ECO:0000313" key="3">
    <source>
        <dbReference type="EMBL" id="SHK06567.1"/>
    </source>
</evidence>
<dbReference type="CDD" id="cd06170">
    <property type="entry name" value="LuxR_C_like"/>
    <property type="match status" value="1"/>
</dbReference>
<feature type="domain" description="HD-GYP" evidence="2">
    <location>
        <begin position="208"/>
        <end position="404"/>
    </location>
</feature>
<dbReference type="PROSITE" id="PS51257">
    <property type="entry name" value="PROKAR_LIPOPROTEIN"/>
    <property type="match status" value="1"/>
</dbReference>
<dbReference type="SMART" id="SM00421">
    <property type="entry name" value="HTH_LUXR"/>
    <property type="match status" value="1"/>
</dbReference>
<feature type="domain" description="HTH luxR-type" evidence="1">
    <location>
        <begin position="399"/>
        <end position="464"/>
    </location>
</feature>
<dbReference type="SUPFAM" id="SSF109604">
    <property type="entry name" value="HD-domain/PDEase-like"/>
    <property type="match status" value="1"/>
</dbReference>
<dbReference type="InterPro" id="IPR037522">
    <property type="entry name" value="HD_GYP_dom"/>
</dbReference>
<dbReference type="PRINTS" id="PR00038">
    <property type="entry name" value="HTHLUXR"/>
</dbReference>
<proteinExistence type="predicted"/>
<dbReference type="InterPro" id="IPR052020">
    <property type="entry name" value="Cyclic_di-GMP/3'3'-cGAMP_PDE"/>
</dbReference>